<proteinExistence type="predicted"/>
<name>B5AX20_9CAUD</name>
<sequence>MLVKEVAETLGVSEQWVRKLIGSGSIKAKRVGRDWSVSAASVRKYYLSKQAQKEV</sequence>
<evidence type="ECO:0000313" key="2">
    <source>
        <dbReference type="EMBL" id="ACG60323.1"/>
    </source>
</evidence>
<dbReference type="GO" id="GO:0003677">
    <property type="term" value="F:DNA binding"/>
    <property type="evidence" value="ECO:0007669"/>
    <property type="project" value="InterPro"/>
</dbReference>
<dbReference type="Pfam" id="PF12728">
    <property type="entry name" value="HTH_17"/>
    <property type="match status" value="1"/>
</dbReference>
<evidence type="ECO:0000259" key="1">
    <source>
        <dbReference type="Pfam" id="PF12728"/>
    </source>
</evidence>
<dbReference type="GeneID" id="6779465"/>
<evidence type="ECO:0000313" key="3">
    <source>
        <dbReference type="Proteomes" id="UP000001862"/>
    </source>
</evidence>
<dbReference type="InterPro" id="IPR010093">
    <property type="entry name" value="SinI_DNA-bd"/>
</dbReference>
<gene>
    <name evidence="2" type="ORF">phiPLPE_01</name>
</gene>
<organism evidence="2 3">
    <name type="scientific">Iodobacter phage PhiPLPE</name>
    <dbReference type="NCBI Taxonomy" id="551895"/>
    <lineage>
        <taxon>Viruses</taxon>
        <taxon>Duplodnaviria</taxon>
        <taxon>Heunggongvirae</taxon>
        <taxon>Uroviricota</taxon>
        <taxon>Caudoviricetes</taxon>
        <taxon>Iodovirus</taxon>
        <taxon>Iodovirus PLPE</taxon>
    </lineage>
</organism>
<dbReference type="NCBIfam" id="TIGR01764">
    <property type="entry name" value="excise"/>
    <property type="match status" value="1"/>
</dbReference>
<dbReference type="EMBL" id="EU876853">
    <property type="protein sequence ID" value="ACG60323.1"/>
    <property type="molecule type" value="Genomic_DNA"/>
</dbReference>
<dbReference type="InterPro" id="IPR041657">
    <property type="entry name" value="HTH_17"/>
</dbReference>
<protein>
    <recommendedName>
        <fullName evidence="1">Helix-turn-helix domain-containing protein</fullName>
    </recommendedName>
</protein>
<accession>B5AX20</accession>
<dbReference type="KEGG" id="vg:6779465"/>
<dbReference type="Proteomes" id="UP000001862">
    <property type="component" value="Segment"/>
</dbReference>
<keyword evidence="3" id="KW-1185">Reference proteome</keyword>
<dbReference type="RefSeq" id="YP_002128435.1">
    <property type="nucleotide sequence ID" value="NC_011142.1"/>
</dbReference>
<reference evidence="3" key="1">
    <citation type="journal article" date="2009" name="Environ. Microbiol. Rep.">
        <title>Isolation and genomic characterization of the first phage infecting Iodobacteria: ?PLPE, a myovirus having a novel set of features.</title>
        <authorList>
            <person name="Leblanc C."/>
            <person name="Caumont-Sarcos A."/>
            <person name="Comeau A.M."/>
            <person name="Krisch H.M."/>
        </authorList>
    </citation>
    <scope>NUCLEOTIDE SEQUENCE [LARGE SCALE GENOMIC DNA]</scope>
</reference>
<feature type="domain" description="Helix-turn-helix" evidence="1">
    <location>
        <begin position="3"/>
        <end position="46"/>
    </location>
</feature>